<dbReference type="FunCoup" id="F2TW31">
    <property type="interactions" value="1052"/>
</dbReference>
<evidence type="ECO:0000256" key="1">
    <source>
        <dbReference type="ARBA" id="ARBA00023054"/>
    </source>
</evidence>
<dbReference type="GO" id="GO:0000323">
    <property type="term" value="C:lytic vacuole"/>
    <property type="evidence" value="ECO:0007669"/>
    <property type="project" value="TreeGrafter"/>
</dbReference>
<evidence type="ECO:0008006" key="5">
    <source>
        <dbReference type="Google" id="ProtNLM"/>
    </source>
</evidence>
<keyword evidence="1 2" id="KW-0175">Coiled coil</keyword>
<dbReference type="GO" id="GO:0005768">
    <property type="term" value="C:endosome"/>
    <property type="evidence" value="ECO:0007669"/>
    <property type="project" value="TreeGrafter"/>
</dbReference>
<accession>F2TW31</accession>
<dbReference type="InterPro" id="IPR018791">
    <property type="entry name" value="UV_resistance/autophagy_Atg14"/>
</dbReference>
<dbReference type="KEGG" id="sre:PTSG_11573"/>
<dbReference type="GeneID" id="16067844"/>
<dbReference type="GO" id="GO:0000149">
    <property type="term" value="F:SNARE binding"/>
    <property type="evidence" value="ECO:0007669"/>
    <property type="project" value="TreeGrafter"/>
</dbReference>
<organism evidence="4">
    <name type="scientific">Salpingoeca rosetta (strain ATCC 50818 / BSB-021)</name>
    <dbReference type="NCBI Taxonomy" id="946362"/>
    <lineage>
        <taxon>Eukaryota</taxon>
        <taxon>Choanoflagellata</taxon>
        <taxon>Craspedida</taxon>
        <taxon>Salpingoecidae</taxon>
        <taxon>Salpingoeca</taxon>
    </lineage>
</organism>
<evidence type="ECO:0000313" key="4">
    <source>
        <dbReference type="Proteomes" id="UP000007799"/>
    </source>
</evidence>
<dbReference type="PANTHER" id="PTHR15157">
    <property type="entry name" value="UV RADIATION RESISTANCE-ASSOCIATED GENE PROTEIN"/>
    <property type="match status" value="1"/>
</dbReference>
<dbReference type="AlphaFoldDB" id="F2TW31"/>
<proteinExistence type="predicted"/>
<dbReference type="InParanoid" id="F2TW31"/>
<keyword evidence="4" id="KW-1185">Reference proteome</keyword>
<dbReference type="Proteomes" id="UP000007799">
    <property type="component" value="Unassembled WGS sequence"/>
</dbReference>
<evidence type="ECO:0000256" key="2">
    <source>
        <dbReference type="SAM" id="Coils"/>
    </source>
</evidence>
<dbReference type="Pfam" id="PF10186">
    <property type="entry name" value="ATG14"/>
    <property type="match status" value="1"/>
</dbReference>
<reference evidence="3" key="1">
    <citation type="submission" date="2009-08" db="EMBL/GenBank/DDBJ databases">
        <title>Annotation of Salpingoeca rosetta.</title>
        <authorList>
            <consortium name="The Broad Institute Genome Sequencing Platform"/>
            <person name="Russ C."/>
            <person name="Cuomo C."/>
            <person name="Burger G."/>
            <person name="Gray M.W."/>
            <person name="Holland P.W.H."/>
            <person name="King N."/>
            <person name="Lang F.B.F."/>
            <person name="Roger A.J."/>
            <person name="Ruiz-Trillo I."/>
            <person name="Young S.K."/>
            <person name="Zeng Q."/>
            <person name="Gargeya S."/>
            <person name="Alvarado L."/>
            <person name="Berlin A."/>
            <person name="Chapman S.B."/>
            <person name="Chen Z."/>
            <person name="Freedman E."/>
            <person name="Gellesch M."/>
            <person name="Goldberg J."/>
            <person name="Griggs A."/>
            <person name="Gujja S."/>
            <person name="Heilman E."/>
            <person name="Heiman D."/>
            <person name="Howarth C."/>
            <person name="Mehta T."/>
            <person name="Neiman D."/>
            <person name="Pearson M."/>
            <person name="Roberts A."/>
            <person name="Saif S."/>
            <person name="Shea T."/>
            <person name="Shenoy N."/>
            <person name="Sisk P."/>
            <person name="Stolte C."/>
            <person name="Sykes S."/>
            <person name="White J."/>
            <person name="Yandava C."/>
            <person name="Haas B."/>
            <person name="Nusbaum C."/>
            <person name="Birren B."/>
        </authorList>
    </citation>
    <scope>NUCLEOTIDE SEQUENCE [LARGE SCALE GENOMIC DNA]</scope>
    <source>
        <strain evidence="3">ATCC 50818</strain>
    </source>
</reference>
<name>F2TW31_SALR5</name>
<feature type="coiled-coil region" evidence="2">
    <location>
        <begin position="234"/>
        <end position="261"/>
    </location>
</feature>
<dbReference type="eggNOG" id="KOG2896">
    <property type="taxonomic scope" value="Eukaryota"/>
</dbReference>
<dbReference type="GO" id="GO:0035493">
    <property type="term" value="P:SNARE complex assembly"/>
    <property type="evidence" value="ECO:0007669"/>
    <property type="project" value="TreeGrafter"/>
</dbReference>
<dbReference type="OrthoDB" id="72772at2759"/>
<evidence type="ECO:0000313" key="3">
    <source>
        <dbReference type="EMBL" id="EGD72277.1"/>
    </source>
</evidence>
<dbReference type="EMBL" id="GL832955">
    <property type="protein sequence ID" value="EGD72277.1"/>
    <property type="molecule type" value="Genomic_DNA"/>
</dbReference>
<gene>
    <name evidence="3" type="ORF">PTSG_11573</name>
</gene>
<protein>
    <recommendedName>
        <fullName evidence="5">UV radiation resistance-associated gene protein</fullName>
    </recommendedName>
</protein>
<dbReference type="PANTHER" id="PTHR15157:SF5">
    <property type="entry name" value="UV RADIATION RESISTANCE-ASSOCIATED GENE PROTEIN"/>
    <property type="match status" value="1"/>
</dbReference>
<dbReference type="STRING" id="946362.F2TW31"/>
<dbReference type="RefSeq" id="XP_004998847.1">
    <property type="nucleotide sequence ID" value="XM_004998790.1"/>
</dbReference>
<sequence length="440" mass="50659">MAVPTDDDSPTPGAQKWFSFFTISTDSVIYQSEVTRCYKSACWRTVNLSCRALRTQTRGNRIAVQVWIKPITAADGFDVDPVEPKPASTDGYTLLRRYVVDLFGLTLLKQAPENTDVPHSESNALLIALGTCWYLASPLPPDAVRERLPPKYLRAQAVSIRRMYTETSLSRLISLCTSLEQDTRWDRLKGEDVWRSEHRARLERTRARVSFLKLKLAAQRTRTDQERARVDKQREQLLEKQRVMERRYADLDERIAALNDRKDTFADTEHKLKEVLLARDMRQAVLVLELYSVYHVKPITEDLCSIMGIELPNGTFTDRDDDAIATALGYVSHLVLMISKYLQLPLRYPIKLLGSRSSITDDIAFDRSDRPRRFPLYPRVKDRSMFERGVFLLNKDVQQLLEHHGIGVRDALATLPNIRRLMLLLYDFTKQHNPDHGTPA</sequence>
<dbReference type="GO" id="GO:0032991">
    <property type="term" value="C:protein-containing complex"/>
    <property type="evidence" value="ECO:0007669"/>
    <property type="project" value="UniProtKB-ARBA"/>
</dbReference>